<gene>
    <name evidence="1" type="ORF">Lsha_2467</name>
</gene>
<name>A0A0W0YL49_9GAMM</name>
<keyword evidence="2" id="KW-1185">Reference proteome</keyword>
<evidence type="ECO:0000313" key="2">
    <source>
        <dbReference type="Proteomes" id="UP000054600"/>
    </source>
</evidence>
<protein>
    <submittedName>
        <fullName evidence="1">Uncharacterized protein</fullName>
    </submittedName>
</protein>
<comment type="caution">
    <text evidence="1">The sequence shown here is derived from an EMBL/GenBank/DDBJ whole genome shotgun (WGS) entry which is preliminary data.</text>
</comment>
<dbReference type="RefSeq" id="WP_018577430.1">
    <property type="nucleotide sequence ID" value="NZ_KB892403.1"/>
</dbReference>
<dbReference type="STRING" id="1122169.Lsha_2467"/>
<dbReference type="EMBL" id="LNYW01000066">
    <property type="protein sequence ID" value="KTD57626.1"/>
    <property type="molecule type" value="Genomic_DNA"/>
</dbReference>
<reference evidence="1 2" key="1">
    <citation type="submission" date="2015-11" db="EMBL/GenBank/DDBJ databases">
        <title>Genomic analysis of 38 Legionella species identifies large and diverse effector repertoires.</title>
        <authorList>
            <person name="Burstein D."/>
            <person name="Amaro F."/>
            <person name="Zusman T."/>
            <person name="Lifshitz Z."/>
            <person name="Cohen O."/>
            <person name="Gilbert J.A."/>
            <person name="Pupko T."/>
            <person name="Shuman H.A."/>
            <person name="Segal G."/>
        </authorList>
    </citation>
    <scope>NUCLEOTIDE SEQUENCE [LARGE SCALE GENOMIC DNA]</scope>
    <source>
        <strain evidence="1 2">ATCC 49655</strain>
    </source>
</reference>
<dbReference type="AlphaFoldDB" id="A0A0W0YL49"/>
<proteinExistence type="predicted"/>
<dbReference type="PATRIC" id="fig|1122169.6.peg.2838"/>
<sequence length="115" mass="13638">MFGNALGFALSPLLKASSTIERFSHIRLDTFFKSVSMAVSGYLYMDTFNTYYETEDDFYYANARAAGRVLKYTIPFIFLPTFRMLNSELNKLRYWDIFTKQVDRFSYHKFIAKQR</sequence>
<accession>A0A0W0YL49</accession>
<organism evidence="1 2">
    <name type="scientific">Legionella shakespearei DSM 23087</name>
    <dbReference type="NCBI Taxonomy" id="1122169"/>
    <lineage>
        <taxon>Bacteria</taxon>
        <taxon>Pseudomonadati</taxon>
        <taxon>Pseudomonadota</taxon>
        <taxon>Gammaproteobacteria</taxon>
        <taxon>Legionellales</taxon>
        <taxon>Legionellaceae</taxon>
        <taxon>Legionella</taxon>
    </lineage>
</organism>
<dbReference type="Proteomes" id="UP000054600">
    <property type="component" value="Unassembled WGS sequence"/>
</dbReference>
<evidence type="ECO:0000313" key="1">
    <source>
        <dbReference type="EMBL" id="KTD57626.1"/>
    </source>
</evidence>